<name>A0A974PMV0_9HYPH</name>
<dbReference type="KEGG" id="xdi:EZH22_24535"/>
<accession>A0A974PMV0</accession>
<dbReference type="Proteomes" id="UP000596427">
    <property type="component" value="Chromosome"/>
</dbReference>
<reference evidence="1 2" key="1">
    <citation type="submission" date="2020-10" db="EMBL/GenBank/DDBJ databases">
        <title>Degradation of 1,4-Dioxane by Xanthobacter sp. YN2, via a Novel Group-2 Soluble Di-Iron Monooxygenase.</title>
        <authorList>
            <person name="Ma F."/>
            <person name="Wang Y."/>
            <person name="Yang J."/>
            <person name="Guo H."/>
            <person name="Su D."/>
            <person name="Yu L."/>
        </authorList>
    </citation>
    <scope>NUCLEOTIDE SEQUENCE [LARGE SCALE GENOMIC DNA]</scope>
    <source>
        <strain evidence="1 2">YN2</strain>
    </source>
</reference>
<evidence type="ECO:0000313" key="1">
    <source>
        <dbReference type="EMBL" id="QRG06121.1"/>
    </source>
</evidence>
<evidence type="ECO:0000313" key="2">
    <source>
        <dbReference type="Proteomes" id="UP000596427"/>
    </source>
</evidence>
<dbReference type="RefSeq" id="WP_203192998.1">
    <property type="nucleotide sequence ID" value="NZ_CP063362.1"/>
</dbReference>
<organism evidence="1 2">
    <name type="scientific">Xanthobacter dioxanivorans</name>
    <dbReference type="NCBI Taxonomy" id="2528964"/>
    <lineage>
        <taxon>Bacteria</taxon>
        <taxon>Pseudomonadati</taxon>
        <taxon>Pseudomonadota</taxon>
        <taxon>Alphaproteobacteria</taxon>
        <taxon>Hyphomicrobiales</taxon>
        <taxon>Xanthobacteraceae</taxon>
        <taxon>Xanthobacter</taxon>
    </lineage>
</organism>
<proteinExistence type="predicted"/>
<protein>
    <submittedName>
        <fullName evidence="1">Uncharacterized protein</fullName>
    </submittedName>
</protein>
<dbReference type="AlphaFoldDB" id="A0A974PMV0"/>
<gene>
    <name evidence="1" type="ORF">EZH22_24535</name>
</gene>
<keyword evidence="2" id="KW-1185">Reference proteome</keyword>
<dbReference type="EMBL" id="CP063362">
    <property type="protein sequence ID" value="QRG06121.1"/>
    <property type="molecule type" value="Genomic_DNA"/>
</dbReference>
<sequence length="100" mass="11366">MSMFHVGQRVVCITDVYSVPAAKNLLDNGYKFPTKGMRYTIRHICKINGSVCLLEEIVNHPLPWKSEEPGFGLSHFRPVKDTSIEVFRALLAPIHERENA</sequence>